<evidence type="ECO:0000313" key="1">
    <source>
        <dbReference type="EMBL" id="KAI6085833.1"/>
    </source>
</evidence>
<name>A0ACC0CZK6_9PEZI</name>
<keyword evidence="1" id="KW-0808">Transferase</keyword>
<reference evidence="1 2" key="1">
    <citation type="journal article" date="2022" name="New Phytol.">
        <title>Ecological generalism drives hyperdiversity of secondary metabolite gene clusters in xylarialean endophytes.</title>
        <authorList>
            <person name="Franco M.E.E."/>
            <person name="Wisecaver J.H."/>
            <person name="Arnold A.E."/>
            <person name="Ju Y.M."/>
            <person name="Slot J.C."/>
            <person name="Ahrendt S."/>
            <person name="Moore L.P."/>
            <person name="Eastman K.E."/>
            <person name="Scott K."/>
            <person name="Konkel Z."/>
            <person name="Mondo S.J."/>
            <person name="Kuo A."/>
            <person name="Hayes R.D."/>
            <person name="Haridas S."/>
            <person name="Andreopoulos B."/>
            <person name="Riley R."/>
            <person name="LaButti K."/>
            <person name="Pangilinan J."/>
            <person name="Lipzen A."/>
            <person name="Amirebrahimi M."/>
            <person name="Yan J."/>
            <person name="Adam C."/>
            <person name="Keymanesh K."/>
            <person name="Ng V."/>
            <person name="Louie K."/>
            <person name="Northen T."/>
            <person name="Drula E."/>
            <person name="Henrissat B."/>
            <person name="Hsieh H.M."/>
            <person name="Youens-Clark K."/>
            <person name="Lutzoni F."/>
            <person name="Miadlikowska J."/>
            <person name="Eastwood D.C."/>
            <person name="Hamelin R.C."/>
            <person name="Grigoriev I.V."/>
            <person name="U'Ren J.M."/>
        </authorList>
    </citation>
    <scope>NUCLEOTIDE SEQUENCE [LARGE SCALE GENOMIC DNA]</scope>
    <source>
        <strain evidence="1 2">ER1909</strain>
    </source>
</reference>
<gene>
    <name evidence="1" type="ORF">F4821DRAFT_143255</name>
</gene>
<accession>A0ACC0CZK6</accession>
<sequence length="336" mass="37220">MTCDKRSDGPEITIQSVRLKDFNPPGLEVDDGNDAESDIDPFLTSPIERDQSVKEVDRPLHPGEKYFLPTDKAELARLDLQHMVWTRALDGDLFKAPLIGPKCVLDVGTGTGIWAVDFAKDHPDTEVLGIDLGKPSPPGIPSNCKFEQKDFTEDWGHTNTFDLVHCRMLFSAKHDARQLLQQAYDSLAPGGYLECQEMYGMPLDVDGSLSGTTLESFFFNGVLGLKRRGNTSVLSLPLYGQWMREIGFEDVAEVHRALPINGWPGGAYKAVGEMMLPNIRAGLGGVYTRLFANGLGWSTEEADEMVRKASEQMSDRSIHAYFPAFIFYGRKPLSAA</sequence>
<proteinExistence type="predicted"/>
<protein>
    <submittedName>
        <fullName evidence="1">S-adenosyl-L-methionine-dependent methyltransferase</fullName>
    </submittedName>
</protein>
<organism evidence="1 2">
    <name type="scientific">Hypoxylon rubiginosum</name>
    <dbReference type="NCBI Taxonomy" id="110542"/>
    <lineage>
        <taxon>Eukaryota</taxon>
        <taxon>Fungi</taxon>
        <taxon>Dikarya</taxon>
        <taxon>Ascomycota</taxon>
        <taxon>Pezizomycotina</taxon>
        <taxon>Sordariomycetes</taxon>
        <taxon>Xylariomycetidae</taxon>
        <taxon>Xylariales</taxon>
        <taxon>Hypoxylaceae</taxon>
        <taxon>Hypoxylon</taxon>
    </lineage>
</organism>
<comment type="caution">
    <text evidence="1">The sequence shown here is derived from an EMBL/GenBank/DDBJ whole genome shotgun (WGS) entry which is preliminary data.</text>
</comment>
<dbReference type="Proteomes" id="UP001497680">
    <property type="component" value="Unassembled WGS sequence"/>
</dbReference>
<keyword evidence="1" id="KW-0489">Methyltransferase</keyword>
<dbReference type="EMBL" id="MU394321">
    <property type="protein sequence ID" value="KAI6085833.1"/>
    <property type="molecule type" value="Genomic_DNA"/>
</dbReference>
<evidence type="ECO:0000313" key="2">
    <source>
        <dbReference type="Proteomes" id="UP001497680"/>
    </source>
</evidence>
<keyword evidence="2" id="KW-1185">Reference proteome</keyword>